<keyword evidence="6 7" id="KW-0472">Membrane</keyword>
<dbReference type="PANTHER" id="PTHR33452">
    <property type="entry name" value="OXIDOREDUCTASE CATD-RELATED"/>
    <property type="match status" value="1"/>
</dbReference>
<name>A0A1U9UNZ6_CUPNE</name>
<evidence type="ECO:0000256" key="4">
    <source>
        <dbReference type="ARBA" id="ARBA00022692"/>
    </source>
</evidence>
<dbReference type="OrthoDB" id="9792760at2"/>
<reference evidence="9" key="1">
    <citation type="submission" date="2017-02" db="EMBL/GenBank/DDBJ databases">
        <title>Complete genome sequence of Cupriavidus necator strain NH9, a 3-chlorobenzoate degrader.</title>
        <authorList>
            <person name="Moriuchi R."/>
            <person name="Dohra H."/>
            <person name="Ogawa N."/>
        </authorList>
    </citation>
    <scope>NUCLEOTIDE SEQUENCE [LARGE SCALE GENOMIC DNA]</scope>
    <source>
        <strain evidence="9">NH9</strain>
    </source>
</reference>
<dbReference type="Proteomes" id="UP000189627">
    <property type="component" value="Chromosome 1"/>
</dbReference>
<evidence type="ECO:0000256" key="7">
    <source>
        <dbReference type="SAM" id="Phobius"/>
    </source>
</evidence>
<dbReference type="GO" id="GO:0005886">
    <property type="term" value="C:plasma membrane"/>
    <property type="evidence" value="ECO:0007669"/>
    <property type="project" value="UniProtKB-SubCell"/>
</dbReference>
<evidence type="ECO:0000313" key="8">
    <source>
        <dbReference type="EMBL" id="AQV94167.1"/>
    </source>
</evidence>
<accession>A0A1U9UNZ6</accession>
<keyword evidence="3" id="KW-1003">Cell membrane</keyword>
<gene>
    <name evidence="8" type="ORF">BJN34_09730</name>
</gene>
<comment type="subcellular location">
    <subcellularLocation>
        <location evidence="1">Cell membrane</location>
        <topology evidence="1">Multi-pass membrane protein</topology>
    </subcellularLocation>
</comment>
<dbReference type="EMBL" id="CP017757">
    <property type="protein sequence ID" value="AQV94167.1"/>
    <property type="molecule type" value="Genomic_DNA"/>
</dbReference>
<feature type="transmembrane region" description="Helical" evidence="7">
    <location>
        <begin position="12"/>
        <end position="36"/>
    </location>
</feature>
<dbReference type="InterPro" id="IPR032808">
    <property type="entry name" value="DoxX"/>
</dbReference>
<evidence type="ECO:0000256" key="5">
    <source>
        <dbReference type="ARBA" id="ARBA00022989"/>
    </source>
</evidence>
<dbReference type="InterPro" id="IPR051907">
    <property type="entry name" value="DoxX-like_oxidoreductase"/>
</dbReference>
<protein>
    <submittedName>
        <fullName evidence="8">DoxX family protein</fullName>
    </submittedName>
</protein>
<dbReference type="Pfam" id="PF07681">
    <property type="entry name" value="DoxX"/>
    <property type="match status" value="1"/>
</dbReference>
<feature type="transmembrane region" description="Helical" evidence="7">
    <location>
        <begin position="75"/>
        <end position="97"/>
    </location>
</feature>
<keyword evidence="5 7" id="KW-1133">Transmembrane helix</keyword>
<dbReference type="PANTHER" id="PTHR33452:SF1">
    <property type="entry name" value="INNER MEMBRANE PROTEIN YPHA-RELATED"/>
    <property type="match status" value="1"/>
</dbReference>
<organism evidence="8 9">
    <name type="scientific">Cupriavidus necator</name>
    <name type="common">Alcaligenes eutrophus</name>
    <name type="synonym">Ralstonia eutropha</name>
    <dbReference type="NCBI Taxonomy" id="106590"/>
    <lineage>
        <taxon>Bacteria</taxon>
        <taxon>Pseudomonadati</taxon>
        <taxon>Pseudomonadota</taxon>
        <taxon>Betaproteobacteria</taxon>
        <taxon>Burkholderiales</taxon>
        <taxon>Burkholderiaceae</taxon>
        <taxon>Cupriavidus</taxon>
    </lineage>
</organism>
<dbReference type="AlphaFoldDB" id="A0A1U9UNZ6"/>
<feature type="transmembrane region" description="Helical" evidence="7">
    <location>
        <begin position="109"/>
        <end position="127"/>
    </location>
</feature>
<evidence type="ECO:0000313" key="9">
    <source>
        <dbReference type="Proteomes" id="UP000189627"/>
    </source>
</evidence>
<dbReference type="KEGG" id="cuh:BJN34_09730"/>
<dbReference type="RefSeq" id="WP_078196436.1">
    <property type="nucleotide sequence ID" value="NZ_CP017757.2"/>
</dbReference>
<evidence type="ECO:0000256" key="3">
    <source>
        <dbReference type="ARBA" id="ARBA00022475"/>
    </source>
</evidence>
<evidence type="ECO:0000256" key="1">
    <source>
        <dbReference type="ARBA" id="ARBA00004651"/>
    </source>
</evidence>
<comment type="similarity">
    <text evidence="2">Belongs to the DoxX family.</text>
</comment>
<sequence length="154" mass="15690">MGRLNTLEDTAALVGRILIGGMFLANSAGLSANFAAVARLMAGKGIPLAPWLLALAIALWVLGGLSIVVGYKLRWCAVVLACALVPVTLCMHAPWNADAASFPNELNHFLKNLAILGGVLYVAAYGAGGWSLDARMAGGESGPGNVSQAGTVSG</sequence>
<proteinExistence type="inferred from homology"/>
<keyword evidence="4 7" id="KW-0812">Transmembrane</keyword>
<evidence type="ECO:0000256" key="6">
    <source>
        <dbReference type="ARBA" id="ARBA00023136"/>
    </source>
</evidence>
<feature type="transmembrane region" description="Helical" evidence="7">
    <location>
        <begin position="48"/>
        <end position="68"/>
    </location>
</feature>
<evidence type="ECO:0000256" key="2">
    <source>
        <dbReference type="ARBA" id="ARBA00006679"/>
    </source>
</evidence>